<dbReference type="Proteomes" id="UP001151760">
    <property type="component" value="Unassembled WGS sequence"/>
</dbReference>
<evidence type="ECO:0000256" key="1">
    <source>
        <dbReference type="SAM" id="MobiDB-lite"/>
    </source>
</evidence>
<feature type="compositionally biased region" description="Polar residues" evidence="1">
    <location>
        <begin position="396"/>
        <end position="408"/>
    </location>
</feature>
<comment type="caution">
    <text evidence="2">The sequence shown here is derived from an EMBL/GenBank/DDBJ whole genome shotgun (WGS) entry which is preliminary data.</text>
</comment>
<feature type="compositionally biased region" description="Basic and acidic residues" evidence="1">
    <location>
        <begin position="380"/>
        <end position="392"/>
    </location>
</feature>
<evidence type="ECO:0000313" key="2">
    <source>
        <dbReference type="EMBL" id="GJT88768.1"/>
    </source>
</evidence>
<organism evidence="2 3">
    <name type="scientific">Tanacetum coccineum</name>
    <dbReference type="NCBI Taxonomy" id="301880"/>
    <lineage>
        <taxon>Eukaryota</taxon>
        <taxon>Viridiplantae</taxon>
        <taxon>Streptophyta</taxon>
        <taxon>Embryophyta</taxon>
        <taxon>Tracheophyta</taxon>
        <taxon>Spermatophyta</taxon>
        <taxon>Magnoliopsida</taxon>
        <taxon>eudicotyledons</taxon>
        <taxon>Gunneridae</taxon>
        <taxon>Pentapetalae</taxon>
        <taxon>asterids</taxon>
        <taxon>campanulids</taxon>
        <taxon>Asterales</taxon>
        <taxon>Asteraceae</taxon>
        <taxon>Asteroideae</taxon>
        <taxon>Anthemideae</taxon>
        <taxon>Anthemidinae</taxon>
        <taxon>Tanacetum</taxon>
    </lineage>
</organism>
<proteinExistence type="predicted"/>
<reference evidence="2" key="1">
    <citation type="journal article" date="2022" name="Int. J. Mol. Sci.">
        <title>Draft Genome of Tanacetum Coccineum: Genomic Comparison of Closely Related Tanacetum-Family Plants.</title>
        <authorList>
            <person name="Yamashiro T."/>
            <person name="Shiraishi A."/>
            <person name="Nakayama K."/>
            <person name="Satake H."/>
        </authorList>
    </citation>
    <scope>NUCLEOTIDE SEQUENCE</scope>
</reference>
<accession>A0ABQ5HLN5</accession>
<dbReference type="EMBL" id="BQNB010019762">
    <property type="protein sequence ID" value="GJT88768.1"/>
    <property type="molecule type" value="Genomic_DNA"/>
</dbReference>
<evidence type="ECO:0000313" key="3">
    <source>
        <dbReference type="Proteomes" id="UP001151760"/>
    </source>
</evidence>
<keyword evidence="3" id="KW-1185">Reference proteome</keyword>
<reference evidence="2" key="2">
    <citation type="submission" date="2022-01" db="EMBL/GenBank/DDBJ databases">
        <authorList>
            <person name="Yamashiro T."/>
            <person name="Shiraishi A."/>
            <person name="Satake H."/>
            <person name="Nakayama K."/>
        </authorList>
    </citation>
    <scope>NUCLEOTIDE SEQUENCE</scope>
</reference>
<protein>
    <submittedName>
        <fullName evidence="2">Uncharacterized protein</fullName>
    </submittedName>
</protein>
<name>A0ABQ5HLN5_9ASTR</name>
<gene>
    <name evidence="2" type="ORF">Tco_1070485</name>
</gene>
<feature type="region of interest" description="Disordered" evidence="1">
    <location>
        <begin position="380"/>
        <end position="415"/>
    </location>
</feature>
<sequence length="561" mass="63407">MAERGRTVVTARKIKTGYGFPKKPPSRLGNDRVVWTAYFVSLQWKDFQDSPDDEEDTRSSQEYLNYLEEEYQERALLAKSTRFLKKGSIDFSSAKAIDDTICHKCAYEWDEEDLSSDVNEMTEVKVLMALADYESVVMGKESTRNGEWVNISMKKAESQVQITNPLVAITDSSATKYDLVDESLVCSTPLPPLEKLAGAEPVSGPKTIESILILKFSFTAETLKGVTINDPSSSFLVTFRKIPSSTGSGMLKDIWTRGLKIFCTNMWNNQDLKWCVEMTQHASLKDMVLLNVMFDEKRGTIFNSNKEIVMIAPRVRDVYVLNMTYFAQESFFFAKYQVNSNVVSFIDPHERPKPVVIETNFSYDQNDYLAQDDEIFNEDHFEHSNHNNDNHIIDNLPSTKDVQTSKPVSSPAVIKQSERGISINQEKYVKSAESMTSFSSSVKAPMVPSNNLGPDLNGKADKTRYRGYSDSDYAGYNIDKKSTSSACQLLGGKIVCWSAKKQDHILKGDIELHFIPTQYQLADIFTKPLDEPTFKRLICKLGMLNIDGSKHEPLNDSSDED</sequence>